<proteinExistence type="inferred from homology"/>
<evidence type="ECO:0000256" key="3">
    <source>
        <dbReference type="ARBA" id="ARBA00022833"/>
    </source>
</evidence>
<sequence length="390" mass="43338">MAWSKIDCELHDILCGGKKEGNLSLRHGQTDDNLPNDNEQEQGVGICCSWRCWTISNKYIPCSRVVLALSISAVGGDYSNLEEEDKVMSCAACGIAEDDDIELKTCTACKSVRYCSVTCQKEHRSKHKRACKKRAAELRDEILFKQPESSHLGDCPICCLPLPIDHTKSNMMPCCSKIICAGCEYANFVREQEAGLKHTCPFCRHPMAKSEEEANRTNVKRAESSNDPAAIHRMGARCYNEGDYESAFEYFYKAAGLGSVTGHYMLSTMYRNGPGGIKKDKKKELYHLEEASIGGHPTARNNLGCVEEENGRLDRAAKHWIIATKLGDDIALSSLRVRYTRGLVEKDDYASALRGHQAAVDATESPQRDKGEAYFKLGRDLIALGYGEKN</sequence>
<dbReference type="Pfam" id="PF01753">
    <property type="entry name" value="zf-MYND"/>
    <property type="match status" value="1"/>
</dbReference>
<comment type="caution">
    <text evidence="7">The sequence shown here is derived from an EMBL/GenBank/DDBJ whole genome shotgun (WGS) entry which is preliminary data.</text>
</comment>
<name>A0AAD8YKU7_9STRA</name>
<dbReference type="AlphaFoldDB" id="A0AAD8YKU7"/>
<dbReference type="Proteomes" id="UP001224775">
    <property type="component" value="Unassembled WGS sequence"/>
</dbReference>
<evidence type="ECO:0000256" key="2">
    <source>
        <dbReference type="ARBA" id="ARBA00022771"/>
    </source>
</evidence>
<dbReference type="GO" id="GO:0008270">
    <property type="term" value="F:zinc ion binding"/>
    <property type="evidence" value="ECO:0007669"/>
    <property type="project" value="UniProtKB-KW"/>
</dbReference>
<dbReference type="InterPro" id="IPR006597">
    <property type="entry name" value="Sel1-like"/>
</dbReference>
<dbReference type="SUPFAM" id="SSF81901">
    <property type="entry name" value="HCP-like"/>
    <property type="match status" value="1"/>
</dbReference>
<dbReference type="Gene3D" id="1.25.40.10">
    <property type="entry name" value="Tetratricopeptide repeat domain"/>
    <property type="match status" value="1"/>
</dbReference>
<dbReference type="PANTHER" id="PTHR11102">
    <property type="entry name" value="SEL-1-LIKE PROTEIN"/>
    <property type="match status" value="1"/>
</dbReference>
<dbReference type="SUPFAM" id="SSF144232">
    <property type="entry name" value="HIT/MYND zinc finger-like"/>
    <property type="match status" value="1"/>
</dbReference>
<keyword evidence="1" id="KW-0479">Metal-binding</keyword>
<feature type="domain" description="MYND-type" evidence="6">
    <location>
        <begin position="90"/>
        <end position="131"/>
    </location>
</feature>
<comment type="similarity">
    <text evidence="4">Belongs to the sel-1 family.</text>
</comment>
<keyword evidence="8" id="KW-1185">Reference proteome</keyword>
<dbReference type="InterPro" id="IPR050767">
    <property type="entry name" value="Sel1_AlgK"/>
</dbReference>
<dbReference type="PANTHER" id="PTHR11102:SF160">
    <property type="entry name" value="ERAD-ASSOCIATED E3 UBIQUITIN-PROTEIN LIGASE COMPONENT HRD3"/>
    <property type="match status" value="1"/>
</dbReference>
<gene>
    <name evidence="7" type="ORF">QTG54_002471</name>
</gene>
<dbReference type="PROSITE" id="PS50865">
    <property type="entry name" value="ZF_MYND_2"/>
    <property type="match status" value="1"/>
</dbReference>
<organism evidence="7 8">
    <name type="scientific">Skeletonema marinoi</name>
    <dbReference type="NCBI Taxonomy" id="267567"/>
    <lineage>
        <taxon>Eukaryota</taxon>
        <taxon>Sar</taxon>
        <taxon>Stramenopiles</taxon>
        <taxon>Ochrophyta</taxon>
        <taxon>Bacillariophyta</taxon>
        <taxon>Coscinodiscophyceae</taxon>
        <taxon>Thalassiosirophycidae</taxon>
        <taxon>Thalassiosirales</taxon>
        <taxon>Skeletonemataceae</taxon>
        <taxon>Skeletonema</taxon>
        <taxon>Skeletonema marinoi-dohrnii complex</taxon>
    </lineage>
</organism>
<dbReference type="PROSITE" id="PS01360">
    <property type="entry name" value="ZF_MYND_1"/>
    <property type="match status" value="1"/>
</dbReference>
<evidence type="ECO:0000313" key="8">
    <source>
        <dbReference type="Proteomes" id="UP001224775"/>
    </source>
</evidence>
<dbReference type="EMBL" id="JATAAI010000003">
    <property type="protein sequence ID" value="KAK1747127.1"/>
    <property type="molecule type" value="Genomic_DNA"/>
</dbReference>
<evidence type="ECO:0000256" key="4">
    <source>
        <dbReference type="ARBA" id="ARBA00038101"/>
    </source>
</evidence>
<dbReference type="SMART" id="SM00671">
    <property type="entry name" value="SEL1"/>
    <property type="match status" value="2"/>
</dbReference>
<protein>
    <recommendedName>
        <fullName evidence="6">MYND-type domain-containing protein</fullName>
    </recommendedName>
</protein>
<evidence type="ECO:0000313" key="7">
    <source>
        <dbReference type="EMBL" id="KAK1747127.1"/>
    </source>
</evidence>
<dbReference type="InterPro" id="IPR011990">
    <property type="entry name" value="TPR-like_helical_dom_sf"/>
</dbReference>
<evidence type="ECO:0000259" key="6">
    <source>
        <dbReference type="PROSITE" id="PS50865"/>
    </source>
</evidence>
<accession>A0AAD8YKU7</accession>
<evidence type="ECO:0000256" key="5">
    <source>
        <dbReference type="PROSITE-ProRule" id="PRU00134"/>
    </source>
</evidence>
<dbReference type="InterPro" id="IPR002893">
    <property type="entry name" value="Znf_MYND"/>
</dbReference>
<evidence type="ECO:0000256" key="1">
    <source>
        <dbReference type="ARBA" id="ARBA00022723"/>
    </source>
</evidence>
<keyword evidence="2 5" id="KW-0863">Zinc-finger</keyword>
<dbReference type="Gene3D" id="6.10.140.2220">
    <property type="match status" value="1"/>
</dbReference>
<reference evidence="7" key="1">
    <citation type="submission" date="2023-06" db="EMBL/GenBank/DDBJ databases">
        <title>Survivors Of The Sea: Transcriptome response of Skeletonema marinoi to long-term dormancy.</title>
        <authorList>
            <person name="Pinder M.I.M."/>
            <person name="Kourtchenko O."/>
            <person name="Robertson E.K."/>
            <person name="Larsson T."/>
            <person name="Maumus F."/>
            <person name="Osuna-Cruz C.M."/>
            <person name="Vancaester E."/>
            <person name="Stenow R."/>
            <person name="Vandepoele K."/>
            <person name="Ploug H."/>
            <person name="Bruchert V."/>
            <person name="Godhe A."/>
            <person name="Topel M."/>
        </authorList>
    </citation>
    <scope>NUCLEOTIDE SEQUENCE</scope>
    <source>
        <strain evidence="7">R05AC</strain>
    </source>
</reference>
<keyword evidence="3" id="KW-0862">Zinc</keyword>